<dbReference type="Pfam" id="PF00589">
    <property type="entry name" value="Phage_integrase"/>
    <property type="match status" value="1"/>
</dbReference>
<dbReference type="PROSITE" id="PS51898">
    <property type="entry name" value="TYR_RECOMBINASE"/>
    <property type="match status" value="1"/>
</dbReference>
<comment type="similarity">
    <text evidence="1">Belongs to the 'phage' integrase family.</text>
</comment>
<dbReference type="Pfam" id="PF13356">
    <property type="entry name" value="Arm-DNA-bind_3"/>
    <property type="match status" value="1"/>
</dbReference>
<dbReference type="InterPro" id="IPR038488">
    <property type="entry name" value="Integrase_DNA-bd_sf"/>
</dbReference>
<evidence type="ECO:0000256" key="1">
    <source>
        <dbReference type="ARBA" id="ARBA00008857"/>
    </source>
</evidence>
<dbReference type="RefSeq" id="WP_115516545.1">
    <property type="nucleotide sequence ID" value="NZ_QRGO01000001.1"/>
</dbReference>
<dbReference type="PROSITE" id="PS51900">
    <property type="entry name" value="CB"/>
    <property type="match status" value="1"/>
</dbReference>
<dbReference type="EMBL" id="QRGO01000001">
    <property type="protein sequence ID" value="RDV04520.1"/>
    <property type="molecule type" value="Genomic_DNA"/>
</dbReference>
<dbReference type="Gene3D" id="1.10.150.130">
    <property type="match status" value="1"/>
</dbReference>
<gene>
    <name evidence="8" type="ORF">DXH78_08055</name>
</gene>
<dbReference type="InterPro" id="IPR044068">
    <property type="entry name" value="CB"/>
</dbReference>
<dbReference type="Proteomes" id="UP000263993">
    <property type="component" value="Unassembled WGS sequence"/>
</dbReference>
<dbReference type="SUPFAM" id="SSF56349">
    <property type="entry name" value="DNA breaking-rejoining enzymes"/>
    <property type="match status" value="1"/>
</dbReference>
<protein>
    <submittedName>
        <fullName evidence="8">DUF4102 domain-containing protein</fullName>
    </submittedName>
</protein>
<dbReference type="InterPro" id="IPR025166">
    <property type="entry name" value="Integrase_DNA_bind_dom"/>
</dbReference>
<keyword evidence="3 5" id="KW-0238">DNA-binding</keyword>
<dbReference type="CDD" id="cd00801">
    <property type="entry name" value="INT_P4_C"/>
    <property type="match status" value="1"/>
</dbReference>
<organism evidence="8 9">
    <name type="scientific">Undibacter mobilis</name>
    <dbReference type="NCBI Taxonomy" id="2292256"/>
    <lineage>
        <taxon>Bacteria</taxon>
        <taxon>Pseudomonadati</taxon>
        <taxon>Pseudomonadota</taxon>
        <taxon>Alphaproteobacteria</taxon>
        <taxon>Hyphomicrobiales</taxon>
        <taxon>Nitrobacteraceae</taxon>
        <taxon>Undibacter</taxon>
    </lineage>
</organism>
<evidence type="ECO:0000256" key="5">
    <source>
        <dbReference type="PROSITE-ProRule" id="PRU01248"/>
    </source>
</evidence>
<dbReference type="InterPro" id="IPR011010">
    <property type="entry name" value="DNA_brk_join_enz"/>
</dbReference>
<dbReference type="InterPro" id="IPR010998">
    <property type="entry name" value="Integrase_recombinase_N"/>
</dbReference>
<evidence type="ECO:0000259" key="6">
    <source>
        <dbReference type="PROSITE" id="PS51898"/>
    </source>
</evidence>
<dbReference type="InterPro" id="IPR002104">
    <property type="entry name" value="Integrase_catalytic"/>
</dbReference>
<evidence type="ECO:0000313" key="9">
    <source>
        <dbReference type="Proteomes" id="UP000263993"/>
    </source>
</evidence>
<evidence type="ECO:0000256" key="3">
    <source>
        <dbReference type="ARBA" id="ARBA00023125"/>
    </source>
</evidence>
<dbReference type="PANTHER" id="PTHR30629:SF2">
    <property type="entry name" value="PROPHAGE INTEGRASE INTS-RELATED"/>
    <property type="match status" value="1"/>
</dbReference>
<evidence type="ECO:0000313" key="8">
    <source>
        <dbReference type="EMBL" id="RDV04520.1"/>
    </source>
</evidence>
<dbReference type="Gene3D" id="3.30.160.390">
    <property type="entry name" value="Integrase, DNA-binding domain"/>
    <property type="match status" value="1"/>
</dbReference>
<feature type="domain" description="Tyr recombinase" evidence="6">
    <location>
        <begin position="202"/>
        <end position="392"/>
    </location>
</feature>
<dbReference type="GO" id="GO:0015074">
    <property type="term" value="P:DNA integration"/>
    <property type="evidence" value="ECO:0007669"/>
    <property type="project" value="UniProtKB-KW"/>
</dbReference>
<dbReference type="PANTHER" id="PTHR30629">
    <property type="entry name" value="PROPHAGE INTEGRASE"/>
    <property type="match status" value="1"/>
</dbReference>
<dbReference type="InterPro" id="IPR013762">
    <property type="entry name" value="Integrase-like_cat_sf"/>
</dbReference>
<name>A0A371BAB8_9BRAD</name>
<dbReference type="OrthoDB" id="7615137at2"/>
<dbReference type="GO" id="GO:0006310">
    <property type="term" value="P:DNA recombination"/>
    <property type="evidence" value="ECO:0007669"/>
    <property type="project" value="UniProtKB-KW"/>
</dbReference>
<keyword evidence="9" id="KW-1185">Reference proteome</keyword>
<evidence type="ECO:0000259" key="7">
    <source>
        <dbReference type="PROSITE" id="PS51900"/>
    </source>
</evidence>
<proteinExistence type="inferred from homology"/>
<comment type="caution">
    <text evidence="8">The sequence shown here is derived from an EMBL/GenBank/DDBJ whole genome shotgun (WGS) entry which is preliminary data.</text>
</comment>
<evidence type="ECO:0000256" key="4">
    <source>
        <dbReference type="ARBA" id="ARBA00023172"/>
    </source>
</evidence>
<dbReference type="AlphaFoldDB" id="A0A371BAB8"/>
<accession>A0A371BAB8</accession>
<dbReference type="Gene3D" id="1.10.443.10">
    <property type="entry name" value="Intergrase catalytic core"/>
    <property type="match status" value="1"/>
</dbReference>
<keyword evidence="2" id="KW-0229">DNA integration</keyword>
<dbReference type="GO" id="GO:0003677">
    <property type="term" value="F:DNA binding"/>
    <property type="evidence" value="ECO:0007669"/>
    <property type="project" value="UniProtKB-UniRule"/>
</dbReference>
<keyword evidence="4" id="KW-0233">DNA recombination</keyword>
<reference evidence="9" key="1">
    <citation type="submission" date="2018-08" db="EMBL/GenBank/DDBJ databases">
        <authorList>
            <person name="Kim S.-J."/>
            <person name="Jung G.-Y."/>
        </authorList>
    </citation>
    <scope>NUCLEOTIDE SEQUENCE [LARGE SCALE GENOMIC DNA]</scope>
    <source>
        <strain evidence="9">GY_H</strain>
    </source>
</reference>
<sequence>MASGSITLRSVAALKPGHTIWDGGHNEAVKGFGARRQKGVPVYVLKFRILGRQRFLTIGRHGSPWTPEQARREARRLLGEVASGKDPQTEKATARERAADTLVEIAKKYLTVAKATQKPRSYLETERHLHQNWKPLHTVSVFDISRRQVAARLTQLQSERGPVAAARARAALSAMFNWAIREGWEIEVNPVFGTNKPAEPPARERVLSGNELREIWTSCSEDDYGRIVKLLILTGQRREEVGGMRFSELDSSRTTWTIPSSRTKNRREHLVPLSAGARDIVPAQGGNGEFCFGEGPRRAGDTLRGFSGWSKAKRLLDDRILEKRRICDPRAVPLEWRLHDLRRTCATVMADRLGILPHVIEAILNHVSGHKAGVAGVYNRAKYITTARDALSLWAEYLRQTVAPEKAAL</sequence>
<dbReference type="InterPro" id="IPR050808">
    <property type="entry name" value="Phage_Integrase"/>
</dbReference>
<evidence type="ECO:0000256" key="2">
    <source>
        <dbReference type="ARBA" id="ARBA00022908"/>
    </source>
</evidence>
<feature type="domain" description="Core-binding (CB)" evidence="7">
    <location>
        <begin position="100"/>
        <end position="180"/>
    </location>
</feature>